<accession>A0A0B1T4Z5</accession>
<gene>
    <name evidence="1" type="ORF">OESDEN_08957</name>
</gene>
<evidence type="ECO:0000313" key="1">
    <source>
        <dbReference type="EMBL" id="KHJ91181.1"/>
    </source>
</evidence>
<reference evidence="1 2" key="1">
    <citation type="submission" date="2014-03" db="EMBL/GenBank/DDBJ databases">
        <title>Draft genome of the hookworm Oesophagostomum dentatum.</title>
        <authorList>
            <person name="Mitreva M."/>
        </authorList>
    </citation>
    <scope>NUCLEOTIDE SEQUENCE [LARGE SCALE GENOMIC DNA]</scope>
    <source>
        <strain evidence="1 2">OD-Hann</strain>
    </source>
</reference>
<dbReference type="Proteomes" id="UP000053660">
    <property type="component" value="Unassembled WGS sequence"/>
</dbReference>
<dbReference type="OrthoDB" id="5812686at2759"/>
<keyword evidence="2" id="KW-1185">Reference proteome</keyword>
<organism evidence="1 2">
    <name type="scientific">Oesophagostomum dentatum</name>
    <name type="common">Nodular worm</name>
    <dbReference type="NCBI Taxonomy" id="61180"/>
    <lineage>
        <taxon>Eukaryota</taxon>
        <taxon>Metazoa</taxon>
        <taxon>Ecdysozoa</taxon>
        <taxon>Nematoda</taxon>
        <taxon>Chromadorea</taxon>
        <taxon>Rhabditida</taxon>
        <taxon>Rhabditina</taxon>
        <taxon>Rhabditomorpha</taxon>
        <taxon>Strongyloidea</taxon>
        <taxon>Strongylidae</taxon>
        <taxon>Oesophagostomum</taxon>
    </lineage>
</organism>
<dbReference type="EMBL" id="KN552273">
    <property type="protein sequence ID" value="KHJ91181.1"/>
    <property type="molecule type" value="Genomic_DNA"/>
</dbReference>
<dbReference type="AlphaFoldDB" id="A0A0B1T4Z5"/>
<name>A0A0B1T4Z5_OESDE</name>
<protein>
    <submittedName>
        <fullName evidence="1">Uncharacterized protein</fullName>
    </submittedName>
</protein>
<evidence type="ECO:0000313" key="2">
    <source>
        <dbReference type="Proteomes" id="UP000053660"/>
    </source>
</evidence>
<proteinExistence type="predicted"/>
<sequence length="50" mass="5779">MHDKVNCSARDCPIFYMREKVRNDLREAHAAIERFGKPSWSNPDENGTSV</sequence>